<feature type="compositionally biased region" description="Polar residues" evidence="1">
    <location>
        <begin position="197"/>
        <end position="212"/>
    </location>
</feature>
<protein>
    <recommendedName>
        <fullName evidence="4">PE domain-containing protein</fullName>
    </recommendedName>
</protein>
<feature type="compositionally biased region" description="Low complexity" evidence="1">
    <location>
        <begin position="151"/>
        <end position="160"/>
    </location>
</feature>
<feature type="compositionally biased region" description="Gly residues" evidence="1">
    <location>
        <begin position="121"/>
        <end position="150"/>
    </location>
</feature>
<organism evidence="2 3">
    <name type="scientific">Mycobacterium deserti</name>
    <dbReference type="NCBI Taxonomy" id="2978347"/>
    <lineage>
        <taxon>Bacteria</taxon>
        <taxon>Bacillati</taxon>
        <taxon>Actinomycetota</taxon>
        <taxon>Actinomycetes</taxon>
        <taxon>Mycobacteriales</taxon>
        <taxon>Mycobacteriaceae</taxon>
        <taxon>Mycobacterium</taxon>
    </lineage>
</organism>
<reference evidence="3" key="1">
    <citation type="submission" date="2023-07" db="EMBL/GenBank/DDBJ databases">
        <authorList>
            <person name="Deng Y."/>
            <person name="Zhang Y.-Q."/>
        </authorList>
    </citation>
    <scope>NUCLEOTIDE SEQUENCE [LARGE SCALE GENOMIC DNA]</scope>
    <source>
        <strain evidence="3">CPCC 205710</strain>
    </source>
</reference>
<dbReference type="RefSeq" id="WP_260993020.1">
    <property type="nucleotide sequence ID" value="NZ_JAODWD010000002.1"/>
</dbReference>
<feature type="compositionally biased region" description="Polar residues" evidence="1">
    <location>
        <begin position="162"/>
        <end position="181"/>
    </location>
</feature>
<accession>A0ABT2M9R2</accession>
<feature type="compositionally biased region" description="Low complexity" evidence="1">
    <location>
        <begin position="261"/>
        <end position="273"/>
    </location>
</feature>
<comment type="caution">
    <text evidence="2">The sequence shown here is derived from an EMBL/GenBank/DDBJ whole genome shotgun (WGS) entry which is preliminary data.</text>
</comment>
<evidence type="ECO:0008006" key="4">
    <source>
        <dbReference type="Google" id="ProtNLM"/>
    </source>
</evidence>
<dbReference type="Proteomes" id="UP001206639">
    <property type="component" value="Unassembled WGS sequence"/>
</dbReference>
<keyword evidence="3" id="KW-1185">Reference proteome</keyword>
<feature type="compositionally biased region" description="Gly residues" evidence="1">
    <location>
        <begin position="240"/>
        <end position="250"/>
    </location>
</feature>
<evidence type="ECO:0000313" key="2">
    <source>
        <dbReference type="EMBL" id="MCT7659001.1"/>
    </source>
</evidence>
<name>A0ABT2M9R2_9MYCO</name>
<evidence type="ECO:0000256" key="1">
    <source>
        <dbReference type="SAM" id="MobiDB-lite"/>
    </source>
</evidence>
<proteinExistence type="predicted"/>
<feature type="region of interest" description="Disordered" evidence="1">
    <location>
        <begin position="99"/>
        <end position="286"/>
    </location>
</feature>
<evidence type="ECO:0000313" key="3">
    <source>
        <dbReference type="Proteomes" id="UP001206639"/>
    </source>
</evidence>
<dbReference type="EMBL" id="JAODWD010000002">
    <property type="protein sequence ID" value="MCT7659001.1"/>
    <property type="molecule type" value="Genomic_DNA"/>
</dbReference>
<gene>
    <name evidence="2" type="ORF">N4S67_11270</name>
</gene>
<sequence length="286" mass="27856">MPETLRVDTGLVSEASGSLQTIAGAIPPPPTVSSPSGTDALSAAIAAKINELVDPVIAQMPISKEELKKYAEKVATAARTYDNVDRMLAEEIQRRVEDLDNKFGKGSESAPEGANPAVGAPSGGAGAPSGGGRSEAGGGAAASGGSGAGGAAAPASQPAGQMGQTMQDPTQMAQQASQSPGQMPGMVTAVPQAAAQGLQSVMQTVGQLSESSGAGDEPADAESRLAEPGSSMASLVTGAASGGAAPGSAGGERAPEAQQNDSPADSAKAPAPALTRSAESAPEIEL</sequence>